<protein>
    <recommendedName>
        <fullName evidence="2">Chromo domain-containing protein</fullName>
    </recommendedName>
</protein>
<dbReference type="Pfam" id="PF00385">
    <property type="entry name" value="Chromo"/>
    <property type="match status" value="1"/>
</dbReference>
<dbReference type="InterPro" id="IPR000953">
    <property type="entry name" value="Chromo/chromo_shadow_dom"/>
</dbReference>
<dbReference type="Gene3D" id="2.40.50.40">
    <property type="match status" value="1"/>
</dbReference>
<dbReference type="SUPFAM" id="SSF54160">
    <property type="entry name" value="Chromo domain-like"/>
    <property type="match status" value="1"/>
</dbReference>
<dbReference type="Proteomes" id="UP000440732">
    <property type="component" value="Unassembled WGS sequence"/>
</dbReference>
<feature type="domain" description="Chromo" evidence="2">
    <location>
        <begin position="30"/>
        <end position="92"/>
    </location>
</feature>
<feature type="region of interest" description="Disordered" evidence="1">
    <location>
        <begin position="95"/>
        <end position="133"/>
    </location>
</feature>
<dbReference type="InterPro" id="IPR023780">
    <property type="entry name" value="Chromo_domain"/>
</dbReference>
<proteinExistence type="predicted"/>
<evidence type="ECO:0000313" key="4">
    <source>
        <dbReference type="Proteomes" id="UP000440732"/>
    </source>
</evidence>
<dbReference type="EMBL" id="QXGA01004158">
    <property type="protein sequence ID" value="KAE9075778.1"/>
    <property type="molecule type" value="Genomic_DNA"/>
</dbReference>
<reference evidence="3 4" key="1">
    <citation type="submission" date="2018-08" db="EMBL/GenBank/DDBJ databases">
        <title>Genomic investigation of the strawberry pathogen Phytophthora fragariae indicates pathogenicity is determined by transcriptional variation in three key races.</title>
        <authorList>
            <person name="Adams T.M."/>
            <person name="Armitage A.D."/>
            <person name="Sobczyk M.K."/>
            <person name="Bates H.J."/>
            <person name="Dunwell J.M."/>
            <person name="Nellist C.F."/>
            <person name="Harrison R.J."/>
        </authorList>
    </citation>
    <scope>NUCLEOTIDE SEQUENCE [LARGE SCALE GENOMIC DNA]</scope>
    <source>
        <strain evidence="3 4">NOV-5</strain>
    </source>
</reference>
<comment type="caution">
    <text evidence="3">The sequence shown here is derived from an EMBL/GenBank/DDBJ whole genome shotgun (WGS) entry which is preliminary data.</text>
</comment>
<dbReference type="AlphaFoldDB" id="A0A6A3QH20"/>
<evidence type="ECO:0000313" key="3">
    <source>
        <dbReference type="EMBL" id="KAE9075778.1"/>
    </source>
</evidence>
<accession>A0A6A3QH20</accession>
<dbReference type="SMART" id="SM00298">
    <property type="entry name" value="CHROMO"/>
    <property type="match status" value="1"/>
</dbReference>
<gene>
    <name evidence="3" type="ORF">PF006_g28263</name>
</gene>
<evidence type="ECO:0000259" key="2">
    <source>
        <dbReference type="PROSITE" id="PS50013"/>
    </source>
</evidence>
<dbReference type="CDD" id="cd00024">
    <property type="entry name" value="CD_CSD"/>
    <property type="match status" value="1"/>
</dbReference>
<dbReference type="PROSITE" id="PS50013">
    <property type="entry name" value="CHROMO_2"/>
    <property type="match status" value="1"/>
</dbReference>
<organism evidence="3 4">
    <name type="scientific">Phytophthora fragariae</name>
    <dbReference type="NCBI Taxonomy" id="53985"/>
    <lineage>
        <taxon>Eukaryota</taxon>
        <taxon>Sar</taxon>
        <taxon>Stramenopiles</taxon>
        <taxon>Oomycota</taxon>
        <taxon>Peronosporomycetes</taxon>
        <taxon>Peronosporales</taxon>
        <taxon>Peronosporaceae</taxon>
        <taxon>Phytophthora</taxon>
    </lineage>
</organism>
<name>A0A6A3QH20_9STRA</name>
<dbReference type="InterPro" id="IPR016197">
    <property type="entry name" value="Chromo-like_dom_sf"/>
</dbReference>
<evidence type="ECO:0000256" key="1">
    <source>
        <dbReference type="SAM" id="MobiDB-lite"/>
    </source>
</evidence>
<sequence>MPVEKRLDFDEVLLPEDSWEATRELEDDVFEVEKILSAREGRASRYGRTRREFEVKWKGYPDTTWVDELDLNCGGLLYDFMRERTGRYRFEAMQSHENAEAAEPGGQAPTDVTKSAGGLPTGGPVGSLDSGNG</sequence>